<keyword evidence="3" id="KW-0805">Transcription regulation</keyword>
<dbReference type="GO" id="GO:0006355">
    <property type="term" value="P:regulation of DNA-templated transcription"/>
    <property type="evidence" value="ECO:0007669"/>
    <property type="project" value="InterPro"/>
</dbReference>
<dbReference type="Gene3D" id="3.40.930.10">
    <property type="entry name" value="Mannitol-specific EII, Chain A"/>
    <property type="match status" value="1"/>
</dbReference>
<dbReference type="Pfam" id="PF00874">
    <property type="entry name" value="PRD"/>
    <property type="match status" value="1"/>
</dbReference>
<evidence type="ECO:0000256" key="2">
    <source>
        <dbReference type="ARBA" id="ARBA00022737"/>
    </source>
</evidence>
<evidence type="ECO:0000256" key="1">
    <source>
        <dbReference type="ARBA" id="ARBA00022679"/>
    </source>
</evidence>
<evidence type="ECO:0000256" key="4">
    <source>
        <dbReference type="ARBA" id="ARBA00023159"/>
    </source>
</evidence>
<dbReference type="PANTHER" id="PTHR30185:SF13">
    <property type="entry name" value="LICABCH OPERON REGULATOR-RELATED"/>
    <property type="match status" value="1"/>
</dbReference>
<name>A0A369ATZ6_9ENTE</name>
<evidence type="ECO:0000256" key="5">
    <source>
        <dbReference type="ARBA" id="ARBA00023163"/>
    </source>
</evidence>
<dbReference type="Gene3D" id="3.40.50.2300">
    <property type="match status" value="1"/>
</dbReference>
<dbReference type="CDD" id="cd05568">
    <property type="entry name" value="PTS_IIB_bgl_like"/>
    <property type="match status" value="1"/>
</dbReference>
<keyword evidence="7" id="KW-1185">Reference proteome</keyword>
<evidence type="ECO:0000313" key="6">
    <source>
        <dbReference type="EMBL" id="RSU00950.1"/>
    </source>
</evidence>
<accession>A0A369ATZ6</accession>
<dbReference type="Gene3D" id="1.10.10.10">
    <property type="entry name" value="Winged helix-like DNA-binding domain superfamily/Winged helix DNA-binding domain"/>
    <property type="match status" value="1"/>
</dbReference>
<dbReference type="SUPFAM" id="SSF46785">
    <property type="entry name" value="Winged helix' DNA-binding domain"/>
    <property type="match status" value="1"/>
</dbReference>
<dbReference type="Pfam" id="PF05043">
    <property type="entry name" value="Mga"/>
    <property type="match status" value="1"/>
</dbReference>
<dbReference type="InterPro" id="IPR050661">
    <property type="entry name" value="BglG_antiterminators"/>
</dbReference>
<dbReference type="SUPFAM" id="SSF52794">
    <property type="entry name" value="PTS system IIB component-like"/>
    <property type="match status" value="1"/>
</dbReference>
<dbReference type="SUPFAM" id="SSF55804">
    <property type="entry name" value="Phoshotransferase/anion transport protein"/>
    <property type="match status" value="1"/>
</dbReference>
<dbReference type="InterPro" id="IPR036634">
    <property type="entry name" value="PRD_sf"/>
</dbReference>
<dbReference type="RefSeq" id="WP_114290121.1">
    <property type="nucleotide sequence ID" value="NZ_NGJX01000010.1"/>
</dbReference>
<keyword evidence="5" id="KW-0804">Transcription</keyword>
<dbReference type="SUPFAM" id="SSF63520">
    <property type="entry name" value="PTS-regulatory domain, PRD"/>
    <property type="match status" value="1"/>
</dbReference>
<dbReference type="InterPro" id="IPR036388">
    <property type="entry name" value="WH-like_DNA-bd_sf"/>
</dbReference>
<dbReference type="GO" id="GO:0009401">
    <property type="term" value="P:phosphoenolpyruvate-dependent sugar phosphotransferase system"/>
    <property type="evidence" value="ECO:0007669"/>
    <property type="project" value="InterPro"/>
</dbReference>
<dbReference type="InterPro" id="IPR013011">
    <property type="entry name" value="PTS_EIIB_2"/>
</dbReference>
<dbReference type="InterPro" id="IPR002178">
    <property type="entry name" value="PTS_EIIA_type-2_dom"/>
</dbReference>
<proteinExistence type="predicted"/>
<dbReference type="PROSITE" id="PS51372">
    <property type="entry name" value="PRD_2"/>
    <property type="match status" value="1"/>
</dbReference>
<dbReference type="GeneID" id="63147017"/>
<dbReference type="PROSITE" id="PS51094">
    <property type="entry name" value="PTS_EIIA_TYPE_2"/>
    <property type="match status" value="1"/>
</dbReference>
<dbReference type="EMBL" id="NGJX01000010">
    <property type="protein sequence ID" value="RSU00950.1"/>
    <property type="molecule type" value="Genomic_DNA"/>
</dbReference>
<dbReference type="Proteomes" id="UP000288197">
    <property type="component" value="Unassembled WGS sequence"/>
</dbReference>
<dbReference type="Pfam" id="PF00359">
    <property type="entry name" value="PTS_EIIA_2"/>
    <property type="match status" value="1"/>
</dbReference>
<dbReference type="PANTHER" id="PTHR30185">
    <property type="entry name" value="CRYPTIC BETA-GLUCOSIDE BGL OPERON ANTITERMINATOR"/>
    <property type="match status" value="1"/>
</dbReference>
<evidence type="ECO:0000313" key="7">
    <source>
        <dbReference type="Proteomes" id="UP000288197"/>
    </source>
</evidence>
<dbReference type="InterPro" id="IPR016152">
    <property type="entry name" value="PTrfase/Anion_transptr"/>
</dbReference>
<dbReference type="InterPro" id="IPR011608">
    <property type="entry name" value="PRD"/>
</dbReference>
<keyword evidence="4" id="KW-0010">Activator</keyword>
<keyword evidence="1" id="KW-0808">Transferase</keyword>
<gene>
    <name evidence="6" type="ORF">CBF32_10115</name>
</gene>
<dbReference type="Gene3D" id="1.10.1790.10">
    <property type="entry name" value="PRD domain"/>
    <property type="match status" value="1"/>
</dbReference>
<dbReference type="OrthoDB" id="95158at2"/>
<dbReference type="InterPro" id="IPR007737">
    <property type="entry name" value="Mga_HTH"/>
</dbReference>
<dbReference type="GO" id="GO:0008982">
    <property type="term" value="F:protein-N(PI)-phosphohistidine-sugar phosphotransferase activity"/>
    <property type="evidence" value="ECO:0007669"/>
    <property type="project" value="InterPro"/>
</dbReference>
<dbReference type="AlphaFoldDB" id="A0A369ATZ6"/>
<comment type="caution">
    <text evidence="6">The sequence shown here is derived from an EMBL/GenBank/DDBJ whole genome shotgun (WGS) entry which is preliminary data.</text>
</comment>
<evidence type="ECO:0000256" key="3">
    <source>
        <dbReference type="ARBA" id="ARBA00023015"/>
    </source>
</evidence>
<organism evidence="6 7">
    <name type="scientific">Vagococcus fluvialis</name>
    <dbReference type="NCBI Taxonomy" id="2738"/>
    <lineage>
        <taxon>Bacteria</taxon>
        <taxon>Bacillati</taxon>
        <taxon>Bacillota</taxon>
        <taxon>Bacilli</taxon>
        <taxon>Lactobacillales</taxon>
        <taxon>Enterococcaceae</taxon>
        <taxon>Vagococcus</taxon>
    </lineage>
</organism>
<keyword evidence="2" id="KW-0677">Repeat</keyword>
<dbReference type="PROSITE" id="PS51099">
    <property type="entry name" value="PTS_EIIB_TYPE_2"/>
    <property type="match status" value="1"/>
</dbReference>
<dbReference type="InterPro" id="IPR036095">
    <property type="entry name" value="PTS_EIIB-like_sf"/>
</dbReference>
<dbReference type="InterPro" id="IPR036390">
    <property type="entry name" value="WH_DNA-bd_sf"/>
</dbReference>
<protein>
    <submittedName>
        <fullName evidence="6">Uncharacterized protein</fullName>
    </submittedName>
</protein>
<reference evidence="6 7" key="1">
    <citation type="submission" date="2017-05" db="EMBL/GenBank/DDBJ databases">
        <title>Vagococcus spp. assemblies.</title>
        <authorList>
            <person name="Gulvik C.A."/>
        </authorList>
    </citation>
    <scope>NUCLEOTIDE SEQUENCE [LARGE SCALE GENOMIC DNA]</scope>
    <source>
        <strain evidence="6 7">NCFB 2497</strain>
    </source>
</reference>
<sequence>MSQIVMWYDLLNVFVTYGQIEEVELKEIIGKSYPTLRKNIELLNEEIKGIAAIYKHETSYEMEILDYSAFDKILKGGLKESIDFNSSTKRIAFILKELIEAREYVLIDDLAEKLEVSRGTANRDLQEVKEIVQHFGVDLIGTPNKGLEIKGDEFELRLINLYHIHDFFPTHIFLEDINPFVDKYAKHRNIPENSVNTWKKVLEITLDRISSKNNLTKPIPHYTNYQLNDEAFDELIYQIESLYRISLSQYDIDFISFPLNISNTGAVEKVYMNEPFVRDLYDKMLNHIFKITSVEFERDELYEKIRFHLLYLLNRLIFRIENYDYFYGEIEKKYPFAYEIGKVGMEKIEELVGRAASEAETSYLAVYFELMMRKDQNKEKEIAIVCNTGKGTAALMKQQITQVLGNNINLKTYTEEEYQQTNLSNYFAVFTTVPLKNVDKKVPLIRITNLFNNEWLHSEWERVKKVNQLHFENVSFIFTKVSPDISYKAQLTSMIESMTCLDMIDKNFQKRIFNREDQQTTVFSNGVAFPHAINFGSKKIIFHLGVLEKNPIENDDIEFIFMVGIPDQMNDKVESELLQLYDYMLSIISNSQKANELHQINNSEEFSKWVRKEVF</sequence>